<feature type="non-terminal residue" evidence="1">
    <location>
        <position position="1"/>
    </location>
</feature>
<reference evidence="1 2" key="1">
    <citation type="submission" date="2014-04" db="EMBL/GenBank/DDBJ databases">
        <authorList>
            <consortium name="DOE Joint Genome Institute"/>
            <person name="Kuo A."/>
            <person name="Girlanda M."/>
            <person name="Perotto S."/>
            <person name="Kohler A."/>
            <person name="Nagy L.G."/>
            <person name="Floudas D."/>
            <person name="Copeland A."/>
            <person name="Barry K.W."/>
            <person name="Cichocki N."/>
            <person name="Veneault-Fourrey C."/>
            <person name="LaButti K."/>
            <person name="Lindquist E.A."/>
            <person name="Lipzen A."/>
            <person name="Lundell T."/>
            <person name="Morin E."/>
            <person name="Murat C."/>
            <person name="Sun H."/>
            <person name="Tunlid A."/>
            <person name="Henrissat B."/>
            <person name="Grigoriev I.V."/>
            <person name="Hibbett D.S."/>
            <person name="Martin F."/>
            <person name="Nordberg H.P."/>
            <person name="Cantor M.N."/>
            <person name="Hua S.X."/>
        </authorList>
    </citation>
    <scope>NUCLEOTIDE SEQUENCE [LARGE SCALE GENOMIC DNA]</scope>
    <source>
        <strain evidence="1 2">MUT 4182</strain>
    </source>
</reference>
<protein>
    <submittedName>
        <fullName evidence="1">Uncharacterized protein</fullName>
    </submittedName>
</protein>
<accession>A0A0C3Q9G4</accession>
<proteinExistence type="predicted"/>
<gene>
    <name evidence="1" type="ORF">M407DRAFT_245546</name>
</gene>
<reference evidence="2" key="2">
    <citation type="submission" date="2015-01" db="EMBL/GenBank/DDBJ databases">
        <title>Evolutionary Origins and Diversification of the Mycorrhizal Mutualists.</title>
        <authorList>
            <consortium name="DOE Joint Genome Institute"/>
            <consortium name="Mycorrhizal Genomics Consortium"/>
            <person name="Kohler A."/>
            <person name="Kuo A."/>
            <person name="Nagy L.G."/>
            <person name="Floudas D."/>
            <person name="Copeland A."/>
            <person name="Barry K.W."/>
            <person name="Cichocki N."/>
            <person name="Veneault-Fourrey C."/>
            <person name="LaButti K."/>
            <person name="Lindquist E.A."/>
            <person name="Lipzen A."/>
            <person name="Lundell T."/>
            <person name="Morin E."/>
            <person name="Murat C."/>
            <person name="Riley R."/>
            <person name="Ohm R."/>
            <person name="Sun H."/>
            <person name="Tunlid A."/>
            <person name="Henrissat B."/>
            <person name="Grigoriev I.V."/>
            <person name="Hibbett D.S."/>
            <person name="Martin F."/>
        </authorList>
    </citation>
    <scope>NUCLEOTIDE SEQUENCE [LARGE SCALE GENOMIC DNA]</scope>
    <source>
        <strain evidence="2">MUT 4182</strain>
    </source>
</reference>
<evidence type="ECO:0000313" key="2">
    <source>
        <dbReference type="Proteomes" id="UP000054248"/>
    </source>
</evidence>
<evidence type="ECO:0000313" key="1">
    <source>
        <dbReference type="EMBL" id="KIO21226.1"/>
    </source>
</evidence>
<dbReference type="AlphaFoldDB" id="A0A0C3Q9G4"/>
<sequence>IITVDSKAEGSYVRYVRVGMRLRDAVDDEFGGSALAALSRLVEAEPEVVDEWSC</sequence>
<dbReference type="EMBL" id="KN823145">
    <property type="protein sequence ID" value="KIO21226.1"/>
    <property type="molecule type" value="Genomic_DNA"/>
</dbReference>
<name>A0A0C3Q9G4_9AGAM</name>
<dbReference type="Proteomes" id="UP000054248">
    <property type="component" value="Unassembled WGS sequence"/>
</dbReference>
<keyword evidence="2" id="KW-1185">Reference proteome</keyword>
<dbReference type="HOGENOM" id="CLU_3089018_0_0_1"/>
<organism evidence="1 2">
    <name type="scientific">Tulasnella calospora MUT 4182</name>
    <dbReference type="NCBI Taxonomy" id="1051891"/>
    <lineage>
        <taxon>Eukaryota</taxon>
        <taxon>Fungi</taxon>
        <taxon>Dikarya</taxon>
        <taxon>Basidiomycota</taxon>
        <taxon>Agaricomycotina</taxon>
        <taxon>Agaricomycetes</taxon>
        <taxon>Cantharellales</taxon>
        <taxon>Tulasnellaceae</taxon>
        <taxon>Tulasnella</taxon>
    </lineage>
</organism>